<reference evidence="3" key="1">
    <citation type="submission" date="2022-11" db="UniProtKB">
        <authorList>
            <consortium name="WormBaseParasite"/>
        </authorList>
    </citation>
    <scope>IDENTIFICATION</scope>
</reference>
<organism evidence="2 3">
    <name type="scientific">Ditylenchus dipsaci</name>
    <dbReference type="NCBI Taxonomy" id="166011"/>
    <lineage>
        <taxon>Eukaryota</taxon>
        <taxon>Metazoa</taxon>
        <taxon>Ecdysozoa</taxon>
        <taxon>Nematoda</taxon>
        <taxon>Chromadorea</taxon>
        <taxon>Rhabditida</taxon>
        <taxon>Tylenchina</taxon>
        <taxon>Tylenchomorpha</taxon>
        <taxon>Sphaerularioidea</taxon>
        <taxon>Anguinidae</taxon>
        <taxon>Anguininae</taxon>
        <taxon>Ditylenchus</taxon>
    </lineage>
</organism>
<evidence type="ECO:0000313" key="3">
    <source>
        <dbReference type="WBParaSite" id="jg4498"/>
    </source>
</evidence>
<name>A0A915EBU0_9BILA</name>
<feature type="region of interest" description="Disordered" evidence="1">
    <location>
        <begin position="1"/>
        <end position="48"/>
    </location>
</feature>
<sequence>MAMANVEDQQDALDARKAQAEANVDVAEFDENGRSGSSRELESPFDPYSELVNNMSGIERYAIRTIEENMQPENEEEIAKDEASGSGIEAPLNGSFDLNNSFSNMEDEDRLDLIYQPGTPIGEMLCSTLLPLNLMPAWDIPCEAWMPPSPPCSEVDIDDIYRSIDGLFFYEDDLIAEEDLPPYREPTTYLNPSVVCLVPPLVSASTPLLLKDIPVVAIS</sequence>
<evidence type="ECO:0000256" key="1">
    <source>
        <dbReference type="SAM" id="MobiDB-lite"/>
    </source>
</evidence>
<dbReference type="WBParaSite" id="jg4498">
    <property type="protein sequence ID" value="jg4498"/>
    <property type="gene ID" value="jg4498"/>
</dbReference>
<dbReference type="Proteomes" id="UP000887574">
    <property type="component" value="Unplaced"/>
</dbReference>
<dbReference type="AlphaFoldDB" id="A0A915EBU0"/>
<proteinExistence type="predicted"/>
<accession>A0A915EBU0</accession>
<keyword evidence="2" id="KW-1185">Reference proteome</keyword>
<feature type="compositionally biased region" description="Basic and acidic residues" evidence="1">
    <location>
        <begin position="31"/>
        <end position="42"/>
    </location>
</feature>
<protein>
    <submittedName>
        <fullName evidence="3">Uncharacterized protein</fullName>
    </submittedName>
</protein>
<evidence type="ECO:0000313" key="2">
    <source>
        <dbReference type="Proteomes" id="UP000887574"/>
    </source>
</evidence>